<reference evidence="5 8" key="3">
    <citation type="submission" date="2019-06" db="EMBL/GenBank/DDBJ databases">
        <title>Whole genome shotgun sequence of Brevibacillus reuszeri NBRC 15719.</title>
        <authorList>
            <person name="Hosoyama A."/>
            <person name="Uohara A."/>
            <person name="Ohji S."/>
            <person name="Ichikawa N."/>
        </authorList>
    </citation>
    <scope>NUCLEOTIDE SEQUENCE [LARGE SCALE GENOMIC DNA]</scope>
    <source>
        <strain evidence="5 8">NBRC 15719</strain>
    </source>
</reference>
<keyword evidence="1 4" id="KW-0805">Transcription regulation</keyword>
<sequence>MDTNQEKILEKAQARVIETLARNMDLYGITMSTGLLYGTLLFQDKSMTLDEMGEALGMSKTSMSTGVRTLMDLNMVEKIWKKGTRKDHYEVNLDWYQNFIDLFSVKWRHACEQNVQGLKKSLQELRALKEMEDLTDENKDRVNLSIQRIENGLEYYLWLSRLIDSFESHDIFQFVPKKENES</sequence>
<evidence type="ECO:0000256" key="3">
    <source>
        <dbReference type="ARBA" id="ARBA00023163"/>
    </source>
</evidence>
<accession>A0A0K9YP22</accession>
<comment type="caution">
    <text evidence="6">The sequence shown here is derived from an EMBL/GenBank/DDBJ whole genome shotgun (WGS) entry which is preliminary data.</text>
</comment>
<protein>
    <recommendedName>
        <fullName evidence="4">HTH-type transcriptional regulator</fullName>
    </recommendedName>
</protein>
<evidence type="ECO:0000256" key="1">
    <source>
        <dbReference type="ARBA" id="ARBA00023015"/>
    </source>
</evidence>
<dbReference type="PATRIC" id="fig|54915.3.peg.5068"/>
<keyword evidence="3 4" id="KW-0804">Transcription</keyword>
<comment type="similarity">
    <text evidence="4">Belongs to the GbsR family.</text>
</comment>
<dbReference type="PANTHER" id="PTHR38465:SF1">
    <property type="entry name" value="HTH-TYPE TRANSCRIPTIONAL REGULATOR MJ1563-RELATED"/>
    <property type="match status" value="1"/>
</dbReference>
<dbReference type="EMBL" id="BJON01000009">
    <property type="protein sequence ID" value="GED68718.1"/>
    <property type="molecule type" value="Genomic_DNA"/>
</dbReference>
<dbReference type="Proteomes" id="UP000036834">
    <property type="component" value="Unassembled WGS sequence"/>
</dbReference>
<evidence type="ECO:0000313" key="6">
    <source>
        <dbReference type="EMBL" id="KNB69925.1"/>
    </source>
</evidence>
<dbReference type="STRING" id="54915.ADS79_29270"/>
<proteinExistence type="inferred from homology"/>
<dbReference type="AlphaFoldDB" id="A0A0K9YP22"/>
<reference evidence="7" key="1">
    <citation type="submission" date="2015-07" db="EMBL/GenBank/DDBJ databases">
        <title>Genome sequencing project for genomic taxonomy and phylogenomics of Bacillus-like bacteria.</title>
        <authorList>
            <person name="Liu B."/>
            <person name="Wang J."/>
            <person name="Zhu Y."/>
            <person name="Liu G."/>
            <person name="Chen Q."/>
            <person name="Chen Z."/>
            <person name="Lan J."/>
            <person name="Che J."/>
            <person name="Ge C."/>
            <person name="Shi H."/>
            <person name="Pan Z."/>
            <person name="Liu X."/>
        </authorList>
    </citation>
    <scope>NUCLEOTIDE SEQUENCE [LARGE SCALE GENOMIC DNA]</scope>
    <source>
        <strain evidence="7">DSM 9887</strain>
    </source>
</reference>
<keyword evidence="2 4" id="KW-0238">DNA-binding</keyword>
<reference evidence="6" key="2">
    <citation type="submission" date="2015-07" db="EMBL/GenBank/DDBJ databases">
        <title>MeaNS - Measles Nucleotide Surveillance Program.</title>
        <authorList>
            <person name="Tran T."/>
            <person name="Druce J."/>
        </authorList>
    </citation>
    <scope>NUCLEOTIDE SEQUENCE</scope>
    <source>
        <strain evidence="6">DSM 9887</strain>
    </source>
</reference>
<dbReference type="RefSeq" id="WP_049741964.1">
    <property type="nucleotide sequence ID" value="NZ_BJON01000009.1"/>
</dbReference>
<dbReference type="PIRSF" id="PIRSF006707">
    <property type="entry name" value="MJ1563"/>
    <property type="match status" value="1"/>
</dbReference>
<gene>
    <name evidence="5" type="primary">yvaV</name>
    <name evidence="6" type="ORF">ADS79_29270</name>
    <name evidence="5" type="ORF">BRE01_24200</name>
</gene>
<dbReference type="GO" id="GO:0003677">
    <property type="term" value="F:DNA binding"/>
    <property type="evidence" value="ECO:0007669"/>
    <property type="project" value="UniProtKB-UniRule"/>
</dbReference>
<dbReference type="Gene3D" id="1.10.10.10">
    <property type="entry name" value="Winged helix-like DNA-binding domain superfamily/Winged helix DNA-binding domain"/>
    <property type="match status" value="1"/>
</dbReference>
<dbReference type="InterPro" id="IPR036388">
    <property type="entry name" value="WH-like_DNA-bd_sf"/>
</dbReference>
<evidence type="ECO:0000256" key="2">
    <source>
        <dbReference type="ARBA" id="ARBA00023125"/>
    </source>
</evidence>
<dbReference type="SUPFAM" id="SSF46785">
    <property type="entry name" value="Winged helix' DNA-binding domain"/>
    <property type="match status" value="1"/>
</dbReference>
<dbReference type="InterPro" id="IPR036390">
    <property type="entry name" value="WH_DNA-bd_sf"/>
</dbReference>
<evidence type="ECO:0000313" key="5">
    <source>
        <dbReference type="EMBL" id="GED68718.1"/>
    </source>
</evidence>
<dbReference type="InterPro" id="IPR026282">
    <property type="entry name" value="MJ1563"/>
</dbReference>
<dbReference type="Proteomes" id="UP000319578">
    <property type="component" value="Unassembled WGS sequence"/>
</dbReference>
<evidence type="ECO:0000256" key="4">
    <source>
        <dbReference type="PIRNR" id="PIRNR006707"/>
    </source>
</evidence>
<organism evidence="6 7">
    <name type="scientific">Brevibacillus reuszeri</name>
    <dbReference type="NCBI Taxonomy" id="54915"/>
    <lineage>
        <taxon>Bacteria</taxon>
        <taxon>Bacillati</taxon>
        <taxon>Bacillota</taxon>
        <taxon>Bacilli</taxon>
        <taxon>Bacillales</taxon>
        <taxon>Paenibacillaceae</taxon>
        <taxon>Brevibacillus</taxon>
    </lineage>
</organism>
<dbReference type="PANTHER" id="PTHR38465">
    <property type="entry name" value="HTH-TYPE TRANSCRIPTIONAL REGULATOR MJ1563-RELATED"/>
    <property type="match status" value="1"/>
</dbReference>
<evidence type="ECO:0000313" key="8">
    <source>
        <dbReference type="Proteomes" id="UP000319578"/>
    </source>
</evidence>
<keyword evidence="8" id="KW-1185">Reference proteome</keyword>
<dbReference type="InterPro" id="IPR052362">
    <property type="entry name" value="HTH-GbsR_regulator"/>
</dbReference>
<name>A0A0K9YP22_9BACL</name>
<dbReference type="OrthoDB" id="9800374at2"/>
<dbReference type="EMBL" id="LGIQ01000011">
    <property type="protein sequence ID" value="KNB69925.1"/>
    <property type="molecule type" value="Genomic_DNA"/>
</dbReference>
<evidence type="ECO:0000313" key="7">
    <source>
        <dbReference type="Proteomes" id="UP000036834"/>
    </source>
</evidence>